<evidence type="ECO:0000313" key="2">
    <source>
        <dbReference type="Proteomes" id="UP000706172"/>
    </source>
</evidence>
<dbReference type="Gene3D" id="3.20.20.70">
    <property type="entry name" value="Aldolase class I"/>
    <property type="match status" value="2"/>
</dbReference>
<accession>A0A931CNR6</accession>
<sequence length="363" mass="39853">MITRILHSRLPLMIYTPVKVFDLAYFHAVYAAGALPVFDTEFLDSKEILQKILQLSKENIVFGIRLASLDLPVLEALENQPVSNLDLVVMPVSKTGDTLEKPHLGDTRVLLEIKDIGLTARIDQADPHGLILKGNEAAGQVSKYSSFILMQWYLKHQNRPVFVHGGVGQYTGAGMLAAGVSGFVMDTQVLLADEAPVSPAFKNLLAMVEEGDSTEISIQDKQVFRVFAKLGTKVVRDLKQEAVVLGEQADGEQQLYEKIASQVIALNDTQAPFVQSLFFMGQDGLFARYLAKKSNKLSDMIHGFFTAIGQALDCVDEFDPVRENSAFAKNQNTRLPLIQGPMANISDNPEFAAQVLDAGALPF</sequence>
<feature type="non-terminal residue" evidence="1">
    <location>
        <position position="363"/>
    </location>
</feature>
<dbReference type="InterPro" id="IPR013785">
    <property type="entry name" value="Aldolase_TIM"/>
</dbReference>
<proteinExistence type="predicted"/>
<evidence type="ECO:0000313" key="1">
    <source>
        <dbReference type="EMBL" id="MBG0778392.1"/>
    </source>
</evidence>
<reference evidence="1" key="1">
    <citation type="submission" date="2020-07" db="EMBL/GenBank/DDBJ databases">
        <title>Severe corrosion of carbon steel in oil field produced water can be linked to methanogenic archaea containing a special type of NiFe hydrogenase.</title>
        <authorList>
            <person name="Lahme S."/>
            <person name="Mand J."/>
            <person name="Longwell J."/>
            <person name="Smith R."/>
            <person name="Enning D."/>
        </authorList>
    </citation>
    <scope>NUCLEOTIDE SEQUENCE</scope>
    <source>
        <strain evidence="1">MIC098Bin6</strain>
    </source>
</reference>
<comment type="caution">
    <text evidence="1">The sequence shown here is derived from an EMBL/GenBank/DDBJ whole genome shotgun (WGS) entry which is preliminary data.</text>
</comment>
<dbReference type="Proteomes" id="UP000706172">
    <property type="component" value="Unassembled WGS sequence"/>
</dbReference>
<name>A0A931CNR6_9BACT</name>
<protein>
    <submittedName>
        <fullName evidence="1">Uncharacterized protein</fullName>
    </submittedName>
</protein>
<dbReference type="SUPFAM" id="SSF51412">
    <property type="entry name" value="Inosine monophosphate dehydrogenase (IMPDH)"/>
    <property type="match status" value="1"/>
</dbReference>
<dbReference type="AlphaFoldDB" id="A0A931CNR6"/>
<gene>
    <name evidence="1" type="ORF">H0S81_00465</name>
</gene>
<organism evidence="1 2">
    <name type="scientific">Desulfotignum balticum</name>
    <dbReference type="NCBI Taxonomy" id="115781"/>
    <lineage>
        <taxon>Bacteria</taxon>
        <taxon>Pseudomonadati</taxon>
        <taxon>Thermodesulfobacteriota</taxon>
        <taxon>Desulfobacteria</taxon>
        <taxon>Desulfobacterales</taxon>
        <taxon>Desulfobacteraceae</taxon>
        <taxon>Desulfotignum</taxon>
    </lineage>
</organism>
<dbReference type="EMBL" id="JACCQK010000015">
    <property type="protein sequence ID" value="MBG0778392.1"/>
    <property type="molecule type" value="Genomic_DNA"/>
</dbReference>